<comment type="caution">
    <text evidence="2">The sequence shown here is derived from an EMBL/GenBank/DDBJ whole genome shotgun (WGS) entry which is preliminary data.</text>
</comment>
<dbReference type="PANTHER" id="PTHR34776:SF1">
    <property type="entry name" value="F17F16.3 PROTEIN"/>
    <property type="match status" value="1"/>
</dbReference>
<evidence type="ECO:0008006" key="4">
    <source>
        <dbReference type="Google" id="ProtNLM"/>
    </source>
</evidence>
<proteinExistence type="predicted"/>
<dbReference type="EMBL" id="JBFXLU010000415">
    <property type="protein sequence ID" value="KAL2827091.1"/>
    <property type="molecule type" value="Genomic_DNA"/>
</dbReference>
<organism evidence="2 3">
    <name type="scientific">Aspergillus pseudoustus</name>
    <dbReference type="NCBI Taxonomy" id="1810923"/>
    <lineage>
        <taxon>Eukaryota</taxon>
        <taxon>Fungi</taxon>
        <taxon>Dikarya</taxon>
        <taxon>Ascomycota</taxon>
        <taxon>Pezizomycotina</taxon>
        <taxon>Eurotiomycetes</taxon>
        <taxon>Eurotiomycetidae</taxon>
        <taxon>Eurotiales</taxon>
        <taxon>Aspergillaceae</taxon>
        <taxon>Aspergillus</taxon>
        <taxon>Aspergillus subgen. Nidulantes</taxon>
    </lineage>
</organism>
<feature type="compositionally biased region" description="Basic and acidic residues" evidence="1">
    <location>
        <begin position="390"/>
        <end position="410"/>
    </location>
</feature>
<feature type="region of interest" description="Disordered" evidence="1">
    <location>
        <begin position="383"/>
        <end position="410"/>
    </location>
</feature>
<reference evidence="2 3" key="1">
    <citation type="submission" date="2024-07" db="EMBL/GenBank/DDBJ databases">
        <title>Section-level genome sequencing and comparative genomics of Aspergillus sections Usti and Cavernicolus.</title>
        <authorList>
            <consortium name="Lawrence Berkeley National Laboratory"/>
            <person name="Nybo J.L."/>
            <person name="Vesth T.C."/>
            <person name="Theobald S."/>
            <person name="Frisvad J.C."/>
            <person name="Larsen T.O."/>
            <person name="Kjaerboelling I."/>
            <person name="Rothschild-Mancinelli K."/>
            <person name="Lyhne E.K."/>
            <person name="Kogle M.E."/>
            <person name="Barry K."/>
            <person name="Clum A."/>
            <person name="Na H."/>
            <person name="Ledsgaard L."/>
            <person name="Lin J."/>
            <person name="Lipzen A."/>
            <person name="Kuo A."/>
            <person name="Riley R."/>
            <person name="Mondo S."/>
            <person name="Labutti K."/>
            <person name="Haridas S."/>
            <person name="Pangalinan J."/>
            <person name="Salamov A.A."/>
            <person name="Simmons B.A."/>
            <person name="Magnuson J.K."/>
            <person name="Chen J."/>
            <person name="Drula E."/>
            <person name="Henrissat B."/>
            <person name="Wiebenga A."/>
            <person name="Lubbers R.J."/>
            <person name="Gomes A.C."/>
            <person name="Makela M.R."/>
            <person name="Stajich J."/>
            <person name="Grigoriev I.V."/>
            <person name="Mortensen U.H."/>
            <person name="De Vries R.P."/>
            <person name="Baker S.E."/>
            <person name="Andersen M.R."/>
        </authorList>
    </citation>
    <scope>NUCLEOTIDE SEQUENCE [LARGE SCALE GENOMIC DNA]</scope>
    <source>
        <strain evidence="2 3">CBS 123904</strain>
    </source>
</reference>
<feature type="compositionally biased region" description="Basic and acidic residues" evidence="1">
    <location>
        <begin position="111"/>
        <end position="142"/>
    </location>
</feature>
<feature type="compositionally biased region" description="Basic residues" evidence="1">
    <location>
        <begin position="1"/>
        <end position="12"/>
    </location>
</feature>
<keyword evidence="3" id="KW-1185">Reference proteome</keyword>
<feature type="region of interest" description="Disordered" evidence="1">
    <location>
        <begin position="1"/>
        <end position="145"/>
    </location>
</feature>
<evidence type="ECO:0000313" key="3">
    <source>
        <dbReference type="Proteomes" id="UP001610446"/>
    </source>
</evidence>
<feature type="compositionally biased region" description="Basic and acidic residues" evidence="1">
    <location>
        <begin position="36"/>
        <end position="104"/>
    </location>
</feature>
<dbReference type="PANTHER" id="PTHR34776">
    <property type="entry name" value="F17F16.3 PROTEIN"/>
    <property type="match status" value="1"/>
</dbReference>
<gene>
    <name evidence="2" type="ORF">BJY01DRAFT_255821</name>
</gene>
<dbReference type="Proteomes" id="UP001610446">
    <property type="component" value="Unassembled WGS sequence"/>
</dbReference>
<accession>A0ABR4IH54</accession>
<sequence length="448" mass="50628">MATRTSTRHAAQKAKEAMAAAPDTKRRGSVGTKRKGSTEKAPEPKREKKDAEQVTEENEKKQLQKTPERKVEPEKKQAEQKPQAEAKQQEKPAEEPQEERKADQNEPQQEAPKETAQEESDVKTQEKSEEKPEKPEHSKEQQDITAAAGTEDGLKISQQREEMIPSNILEKGIIYFFYRGRVNTQEAHSMQDVARSFFVLRPTPIGATLDPEQGSVDTGAKCRLLMLPRKKYPRSGKEREMGFVEKSGASVKELQESFIAGDTYETSTRGTREVPEARPYAEGVYAITSTKRATHLVYHITLPEKLGEIQQDFGLSDRGSWLLQSKNPKFPGPPNDRLPKEPEFPQHIQEKFKDYRWIPTEPELLGFPNAQFLMIGSATGDIGKAATADSGDKRPEEEQPEEELVKMEDENESRIEALGGDHAIYQDLGYHAKEKYSKLETTWEAGHE</sequence>
<evidence type="ECO:0000313" key="2">
    <source>
        <dbReference type="EMBL" id="KAL2827091.1"/>
    </source>
</evidence>
<protein>
    <recommendedName>
        <fullName evidence="4">BTB domain transcription factor</fullName>
    </recommendedName>
</protein>
<name>A0ABR4IH54_9EURO</name>
<evidence type="ECO:0000256" key="1">
    <source>
        <dbReference type="SAM" id="MobiDB-lite"/>
    </source>
</evidence>